<dbReference type="RefSeq" id="WP_117453005.1">
    <property type="nucleotide sequence ID" value="NZ_CP060636.1"/>
</dbReference>
<dbReference type="PANTHER" id="PTHR33434">
    <property type="entry name" value="DEGV DOMAIN-CONTAINING PROTEIN DR_1986-RELATED"/>
    <property type="match status" value="1"/>
</dbReference>
<keyword evidence="2" id="KW-0472">Membrane</keyword>
<protein>
    <submittedName>
        <fullName evidence="3">DegV family protein</fullName>
    </submittedName>
</protein>
<keyword evidence="2" id="KW-0812">Transmembrane</keyword>
<keyword evidence="1" id="KW-0446">Lipid-binding</keyword>
<reference evidence="3 4" key="1">
    <citation type="submission" date="2020-08" db="EMBL/GenBank/DDBJ databases">
        <authorList>
            <person name="Liu C."/>
            <person name="Sun Q."/>
        </authorList>
    </citation>
    <scope>NUCLEOTIDE SEQUENCE [LARGE SCALE GENOMIC DNA]</scope>
    <source>
        <strain evidence="3 4">NSJ-61</strain>
    </source>
</reference>
<dbReference type="SUPFAM" id="SSF82549">
    <property type="entry name" value="DAK1/DegV-like"/>
    <property type="match status" value="1"/>
</dbReference>
<sequence>MKIAVITDSGSGLTKQQANELGIYYLPLQIIVNDKMYLDGENITVEEIYEFLRNGEMPTTSMPPMGIMEEVFHEIKKQGYEAAIAIPLTSGLSSTCSVMQACAKRCELPLEVIETYTTCNIQRYLALSAIQLVKQGIELDEILTRLKDSAANSNTLIMPDDLQHLKRGGRLTPLAAALGGLLKIKPILQLNETSQGKVDVFDKVRTASKAQQKMLDTFKSANLDETYTLTVLHSGAPEAGEKLKELMQESFLGLDIYYGLIGAVISAHTGLGCLGIQYIKKVKGL</sequence>
<dbReference type="KEGG" id="ehn:H9Q80_00400"/>
<dbReference type="InterPro" id="IPR043168">
    <property type="entry name" value="DegV_C"/>
</dbReference>
<gene>
    <name evidence="3" type="ORF">H9Q80_00400</name>
</gene>
<evidence type="ECO:0000313" key="4">
    <source>
        <dbReference type="Proteomes" id="UP000515856"/>
    </source>
</evidence>
<dbReference type="GO" id="GO:0008289">
    <property type="term" value="F:lipid binding"/>
    <property type="evidence" value="ECO:0007669"/>
    <property type="project" value="UniProtKB-KW"/>
</dbReference>
<dbReference type="Proteomes" id="UP000515856">
    <property type="component" value="Chromosome"/>
</dbReference>
<dbReference type="PROSITE" id="PS51482">
    <property type="entry name" value="DEGV"/>
    <property type="match status" value="1"/>
</dbReference>
<keyword evidence="4" id="KW-1185">Reference proteome</keyword>
<dbReference type="NCBIfam" id="TIGR00762">
    <property type="entry name" value="DegV"/>
    <property type="match status" value="1"/>
</dbReference>
<keyword evidence="2" id="KW-1133">Transmembrane helix</keyword>
<dbReference type="AlphaFoldDB" id="A0A7G9GNS0"/>
<evidence type="ECO:0000313" key="3">
    <source>
        <dbReference type="EMBL" id="QNM12452.1"/>
    </source>
</evidence>
<organism evidence="3 4">
    <name type="scientific">[Eubacterium] hominis</name>
    <dbReference type="NCBI Taxonomy" id="2764325"/>
    <lineage>
        <taxon>Bacteria</taxon>
        <taxon>Bacillati</taxon>
        <taxon>Bacillota</taxon>
        <taxon>Erysipelotrichia</taxon>
        <taxon>Erysipelotrichales</taxon>
        <taxon>Erysipelotrichaceae</taxon>
        <taxon>Amedibacillus</taxon>
    </lineage>
</organism>
<dbReference type="Gene3D" id="3.40.50.10170">
    <property type="match status" value="1"/>
</dbReference>
<dbReference type="PANTHER" id="PTHR33434:SF2">
    <property type="entry name" value="FATTY ACID-BINDING PROTEIN TM_1468"/>
    <property type="match status" value="1"/>
</dbReference>
<name>A0A7G9GNS0_9FIRM</name>
<proteinExistence type="predicted"/>
<dbReference type="InterPro" id="IPR003797">
    <property type="entry name" value="DegV"/>
</dbReference>
<evidence type="ECO:0000256" key="1">
    <source>
        <dbReference type="ARBA" id="ARBA00023121"/>
    </source>
</evidence>
<dbReference type="Gene3D" id="3.30.1180.10">
    <property type="match status" value="1"/>
</dbReference>
<dbReference type="InterPro" id="IPR050270">
    <property type="entry name" value="DegV_domain_contain"/>
</dbReference>
<feature type="transmembrane region" description="Helical" evidence="2">
    <location>
        <begin position="256"/>
        <end position="279"/>
    </location>
</feature>
<accession>A0A7G9GNS0</accession>
<dbReference type="EMBL" id="CP060636">
    <property type="protein sequence ID" value="QNM12452.1"/>
    <property type="molecule type" value="Genomic_DNA"/>
</dbReference>
<dbReference type="Pfam" id="PF02645">
    <property type="entry name" value="DegV"/>
    <property type="match status" value="1"/>
</dbReference>
<evidence type="ECO:0000256" key="2">
    <source>
        <dbReference type="SAM" id="Phobius"/>
    </source>
</evidence>